<dbReference type="InterPro" id="IPR020841">
    <property type="entry name" value="PKS_Beta-ketoAc_synthase_dom"/>
</dbReference>
<dbReference type="PROSITE" id="PS52004">
    <property type="entry name" value="KS3_2"/>
    <property type="match status" value="1"/>
</dbReference>
<keyword evidence="5" id="KW-0511">Multifunctional enzyme</keyword>
<dbReference type="InterPro" id="IPR050091">
    <property type="entry name" value="PKS_NRPS_Biosynth_Enz"/>
</dbReference>
<dbReference type="Pfam" id="PF02801">
    <property type="entry name" value="Ketoacyl-synt_C"/>
    <property type="match status" value="1"/>
</dbReference>
<evidence type="ECO:0000256" key="4">
    <source>
        <dbReference type="ARBA" id="ARBA00022679"/>
    </source>
</evidence>
<keyword evidence="11" id="KW-1185">Reference proteome</keyword>
<dbReference type="InterPro" id="IPR029063">
    <property type="entry name" value="SAM-dependent_MTases_sf"/>
</dbReference>
<dbReference type="STRING" id="692275.N1QJV3"/>
<dbReference type="GO" id="GO:0044550">
    <property type="term" value="P:secondary metabolite biosynthetic process"/>
    <property type="evidence" value="ECO:0007669"/>
    <property type="project" value="TreeGrafter"/>
</dbReference>
<dbReference type="InterPro" id="IPR020806">
    <property type="entry name" value="PKS_PP-bd"/>
</dbReference>
<dbReference type="Gene3D" id="3.10.129.110">
    <property type="entry name" value="Polyketide synthase dehydratase"/>
    <property type="match status" value="1"/>
</dbReference>
<dbReference type="InterPro" id="IPR049900">
    <property type="entry name" value="PKS_mFAS_DH"/>
</dbReference>
<dbReference type="InterPro" id="IPR042104">
    <property type="entry name" value="PKS_dehydratase_sf"/>
</dbReference>
<dbReference type="GO" id="GO:0032259">
    <property type="term" value="P:methylation"/>
    <property type="evidence" value="ECO:0007669"/>
    <property type="project" value="UniProtKB-KW"/>
</dbReference>
<evidence type="ECO:0000313" key="10">
    <source>
        <dbReference type="EMBL" id="EMF17516.1"/>
    </source>
</evidence>
<proteinExistence type="predicted"/>
<dbReference type="CDD" id="cd00833">
    <property type="entry name" value="PKS"/>
    <property type="match status" value="1"/>
</dbReference>
<dbReference type="RefSeq" id="XP_016765637.1">
    <property type="nucleotide sequence ID" value="XM_016910176.1"/>
</dbReference>
<dbReference type="InterPro" id="IPR041068">
    <property type="entry name" value="HTH_51"/>
</dbReference>
<gene>
    <name evidence="10" type="ORF">SEPMUDRAFT_77864</name>
</gene>
<dbReference type="CDD" id="cd02440">
    <property type="entry name" value="AdoMet_MTases"/>
    <property type="match status" value="1"/>
</dbReference>
<dbReference type="PROSITE" id="PS50075">
    <property type="entry name" value="CARRIER"/>
    <property type="match status" value="2"/>
</dbReference>
<dbReference type="EMBL" id="KB456260">
    <property type="protein sequence ID" value="EMF17516.1"/>
    <property type="molecule type" value="Genomic_DNA"/>
</dbReference>
<evidence type="ECO:0000256" key="6">
    <source>
        <dbReference type="PROSITE-ProRule" id="PRU01363"/>
    </source>
</evidence>
<dbReference type="InterPro" id="IPR013217">
    <property type="entry name" value="Methyltransf_12"/>
</dbReference>
<dbReference type="InterPro" id="IPR016035">
    <property type="entry name" value="Acyl_Trfase/lysoPLipase"/>
</dbReference>
<dbReference type="Gene3D" id="1.10.1200.10">
    <property type="entry name" value="ACP-like"/>
    <property type="match status" value="2"/>
</dbReference>
<dbReference type="InterPro" id="IPR006162">
    <property type="entry name" value="Ppantetheine_attach_site"/>
</dbReference>
<keyword evidence="3" id="KW-0489">Methyltransferase</keyword>
<dbReference type="eggNOG" id="KOG1202">
    <property type="taxonomic scope" value="Eukaryota"/>
</dbReference>
<dbReference type="Gene3D" id="3.40.47.10">
    <property type="match status" value="1"/>
</dbReference>
<feature type="region of interest" description="C-terminal hotdog fold" evidence="6">
    <location>
        <begin position="1411"/>
        <end position="1566"/>
    </location>
</feature>
<evidence type="ECO:0000256" key="3">
    <source>
        <dbReference type="ARBA" id="ARBA00022603"/>
    </source>
</evidence>
<dbReference type="SUPFAM" id="SSF47336">
    <property type="entry name" value="ACP-like"/>
    <property type="match status" value="2"/>
</dbReference>
<dbReference type="Gene3D" id="3.40.50.150">
    <property type="entry name" value="Vaccinia Virus protein VP39"/>
    <property type="match status" value="1"/>
</dbReference>
<accession>N1QJV3</accession>
<dbReference type="Pfam" id="PF16073">
    <property type="entry name" value="SAT"/>
    <property type="match status" value="1"/>
</dbReference>
<dbReference type="Pfam" id="PF00109">
    <property type="entry name" value="ketoacyl-synt"/>
    <property type="match status" value="1"/>
</dbReference>
<dbReference type="GO" id="GO:0008168">
    <property type="term" value="F:methyltransferase activity"/>
    <property type="evidence" value="ECO:0007669"/>
    <property type="project" value="UniProtKB-KW"/>
</dbReference>
<evidence type="ECO:0000256" key="2">
    <source>
        <dbReference type="ARBA" id="ARBA00022553"/>
    </source>
</evidence>
<dbReference type="Pfam" id="PF00698">
    <property type="entry name" value="Acyl_transf_1"/>
    <property type="match status" value="1"/>
</dbReference>
<dbReference type="GO" id="GO:0004312">
    <property type="term" value="F:fatty acid synthase activity"/>
    <property type="evidence" value="ECO:0007669"/>
    <property type="project" value="TreeGrafter"/>
</dbReference>
<keyword evidence="2" id="KW-0597">Phosphoprotein</keyword>
<dbReference type="InterPro" id="IPR014031">
    <property type="entry name" value="Ketoacyl_synth_C"/>
</dbReference>
<dbReference type="InterPro" id="IPR018201">
    <property type="entry name" value="Ketoacyl_synth_AS"/>
</dbReference>
<dbReference type="SMART" id="SM00825">
    <property type="entry name" value="PKS_KS"/>
    <property type="match status" value="1"/>
</dbReference>
<dbReference type="Pfam" id="PF18558">
    <property type="entry name" value="HTH_51"/>
    <property type="match status" value="1"/>
</dbReference>
<dbReference type="PROSITE" id="PS00012">
    <property type="entry name" value="PHOSPHOPANTETHEINE"/>
    <property type="match status" value="2"/>
</dbReference>
<reference evidence="10 11" key="1">
    <citation type="journal article" date="2012" name="PLoS Pathog.">
        <title>Diverse lifestyles and strategies of plant pathogenesis encoded in the genomes of eighteen Dothideomycetes fungi.</title>
        <authorList>
            <person name="Ohm R.A."/>
            <person name="Feau N."/>
            <person name="Henrissat B."/>
            <person name="Schoch C.L."/>
            <person name="Horwitz B.A."/>
            <person name="Barry K.W."/>
            <person name="Condon B.J."/>
            <person name="Copeland A.C."/>
            <person name="Dhillon B."/>
            <person name="Glaser F."/>
            <person name="Hesse C.N."/>
            <person name="Kosti I."/>
            <person name="LaButti K."/>
            <person name="Lindquist E.A."/>
            <person name="Lucas S."/>
            <person name="Salamov A.A."/>
            <person name="Bradshaw R.E."/>
            <person name="Ciuffetti L."/>
            <person name="Hamelin R.C."/>
            <person name="Kema G.H.J."/>
            <person name="Lawrence C."/>
            <person name="Scott J.A."/>
            <person name="Spatafora J.W."/>
            <person name="Turgeon B.G."/>
            <person name="de Wit P.J.G.M."/>
            <person name="Zhong S."/>
            <person name="Goodwin S.B."/>
            <person name="Grigoriev I.V."/>
        </authorList>
    </citation>
    <scope>NUCLEOTIDE SEQUENCE [LARGE SCALE GENOMIC DNA]</scope>
    <source>
        <strain evidence="10 11">SO2202</strain>
    </source>
</reference>
<dbReference type="OMA" id="CASDYND"/>
<dbReference type="InterPro" id="IPR001227">
    <property type="entry name" value="Ac_transferase_dom_sf"/>
</dbReference>
<dbReference type="Gene3D" id="3.30.70.3290">
    <property type="match status" value="1"/>
</dbReference>
<dbReference type="Gene3D" id="3.40.366.10">
    <property type="entry name" value="Malonyl-Coenzyme A Acyl Carrier Protein, domain 2"/>
    <property type="match status" value="2"/>
</dbReference>
<feature type="domain" description="Carrier" evidence="7">
    <location>
        <begin position="1620"/>
        <end position="1697"/>
    </location>
</feature>
<dbReference type="InterPro" id="IPR014030">
    <property type="entry name" value="Ketoacyl_synth_N"/>
</dbReference>
<dbReference type="Pfam" id="PF08242">
    <property type="entry name" value="Methyltransf_12"/>
    <property type="match status" value="1"/>
</dbReference>
<evidence type="ECO:0000256" key="5">
    <source>
        <dbReference type="ARBA" id="ARBA00023268"/>
    </source>
</evidence>
<dbReference type="InterPro" id="IPR036736">
    <property type="entry name" value="ACP-like_sf"/>
</dbReference>
<keyword evidence="4" id="KW-0808">Transferase</keyword>
<evidence type="ECO:0000259" key="8">
    <source>
        <dbReference type="PROSITE" id="PS52004"/>
    </source>
</evidence>
<dbReference type="SUPFAM" id="SSF53335">
    <property type="entry name" value="S-adenosyl-L-methionine-dependent methyltransferases"/>
    <property type="match status" value="1"/>
</dbReference>
<organism evidence="10 11">
    <name type="scientific">Sphaerulina musiva (strain SO2202)</name>
    <name type="common">Poplar stem canker fungus</name>
    <name type="synonym">Septoria musiva</name>
    <dbReference type="NCBI Taxonomy" id="692275"/>
    <lineage>
        <taxon>Eukaryota</taxon>
        <taxon>Fungi</taxon>
        <taxon>Dikarya</taxon>
        <taxon>Ascomycota</taxon>
        <taxon>Pezizomycotina</taxon>
        <taxon>Dothideomycetes</taxon>
        <taxon>Dothideomycetidae</taxon>
        <taxon>Mycosphaerellales</taxon>
        <taxon>Mycosphaerellaceae</taxon>
        <taxon>Sphaerulina</taxon>
    </lineage>
</organism>
<evidence type="ECO:0000259" key="9">
    <source>
        <dbReference type="PROSITE" id="PS52019"/>
    </source>
</evidence>
<dbReference type="OrthoDB" id="429813at2759"/>
<dbReference type="SMART" id="SM00823">
    <property type="entry name" value="PKS_PP"/>
    <property type="match status" value="2"/>
</dbReference>
<name>N1QJV3_SPHMS</name>
<dbReference type="SUPFAM" id="SSF53901">
    <property type="entry name" value="Thiolase-like"/>
    <property type="match status" value="1"/>
</dbReference>
<sequence>MRLQTTLKETQTLKPIADALRELPLLWDSLTCSDTALHASSGKAAATNLAHWITRETGEHLSLEEERNALMMPMAVISHVIQYLEYLKLREGGAAHSAVLESVTNGGGVQGFCAGLLSALAVASAKSEEDIGVYAASSVRLAFCIGAYIDFDQASSFGFTKLAVRWPATTSRETIEDLLATYQETYIAVIRDERDATITCPVSVACSLRQELARSNISVRDTGLPGRYHTQVHTGIPERILKACEGRLQPPFVHTGLVRSNTDGATLPDDDNATIVALRSILEERANWYLTISAAATALSPTGERSCILAVGLDAVPSSVAKRFATQRMSANSSDVRVGQPKFGAVPEVSETDCYPAGAIAVTGMACNFPGAESVDDFWDLLKTGRSMLSEMPPERFQPGESSRSKEDLKFMGNFIDDIAGWDHKFFRKSAREAASTDPQQRHLLQVTYQALQDSGYFANPSRPRDIGAYIGACSADYDFNVASHPPTAYSTVGTLRAFLSGKISHYFGWSGPSLTFDTACSSSAVAIHTACKALQTGECSQAIAGGATLLSSPYLYENLAAAHFLSPTGATKPFDVSADGYCRGEGIGVVVLKRLDDAIADGDFIRGVIVGSAVNQNSNCVPITVPHAASQAALYRKAAQQAAIDPKTVDFVEAHGTGTPVGDPIEMESIRDVFGSVDERTSTLFVSSVKGAVGHLEGASGVASLIKAVLQMEHRAVTPQASFTRLNPRIPPLAPHRMCIPTSLQKLDGHRLTACINNYGAAGSNATLMLAEAPRQPQRLLPEKSAICSKYPIRLCAASPSSMIASCKSLDRFISRWLASHTLIEHSHLLPSLAYSLSRHEDQQLSHMVTFAATPTDIGQLQSHLRKRCMDIHSVIETPKEPPLVLCFGGQGADAIALDRRVWQVSALLRSHLDRCHELLCEMGYPGIYPYIFQTEPVTNVIAHNSILFAMQYACAQSWIDSGLKIDALVGHSLGQITALSVSGVLSLRDGLKFIAGRAALMLKYWGAEPGSMVVLDAAESTTHEIITALQERDPNLQYEVACYNGPKCHVVVSDRASAAVLIEEASKRAVRHKQLALQYGFHSRFTDALFPHLERLAESLEIHPPEIHLESCSPNSAWERPTAKLIAAHTRDPVYFKQAVQRVHDRLGPCTWLEAGSNSTVIGLTARIVGATDGSKFVPTALNKTTSLEQLTDVTINLWNRGHRLQYWNFHHSQQADYEVLRLPPYAFDKHRHWLDLVVHRPETPNTQSCEPMLPPALPATLISLERSDMQGHHFIINPSSQEYQSIAKGHNVLGTSSCPPSIYIDIAARAALLTGHNGLDSVLPEVTGLRIGTSMRLNVEGSVKLLLEAMGTSWKFTIFSMHANHKTLHHASGTVSLQKQNQELEKDFTRFEMLASRSNIAAIRSDPIESLQGTMVYKLLSSLVDYAESYRGVRSLATRGNQIAAKVVLPKALGNHLHDASIINTAFCNYFTQVAGIYANFMCDSPAGSISKLASIDVVRTGPSYRPLREEGFSEAVYDVLAYATPSTGSVASDIFVYEAATGRMVLYILGAVFVVIEDPAATTKFPSPVTNEEPTSRRQQVIATTPMNLQPAKSAPDEAKCTVRELAVPHHRSSPDPKSVVQAEIVRILEDIAEINPATVHGDSKFESLGLDSLMIMEVIGELSSTFRIDLPLDELMELIDVEALSKYLTSRGCGRSHDVHLESDQGTQCGSSSASPVTMTVSGSWASAYQPTSPASESPPPTIDVSRRLSLLICEHLELDNMQLSGEENLADLGLDSLVAIEIASDVKRQFSVEIDMEELDDRSTFADLLRLVTGHVMLPGPTTTSRPQPSQCQASPWNRSDSVHMLSTIELAKPDVVTASRAFESVKLSFDYYANDTGFVGFWSKVYPDQSELVVAYVIEAFEQLGCNLRDLSAGERLSTMKVESKHQHLLERMHVILADARLLETRNNSHFRTSTPLSGRPSAELYAAMLDRHPQHASETKLLHVTASRLATCLTGSCDPLRLLFADPTAKQTLSDVYESAPMCLATTRLLGDYLQKKVSAFTDSESGSKARPFRVLEVGAGTGGTALYLVEHLQSLNVDFEYHFTDISGALVSAAKRKFRSLPSTVAANMHFGTLDCNNPCPPSLSGTFDVVIATNCIHATPHASRSCANIKDLLMEDGVFCLVEFTRSLYWFDLVYGLLEGWWLFDDGRVHALADEKFWEKSLKNAGFEEVKWTDGDSAESQTMRLICAFP</sequence>
<dbReference type="InterPro" id="IPR032088">
    <property type="entry name" value="SAT"/>
</dbReference>
<dbReference type="GO" id="GO:0004315">
    <property type="term" value="F:3-oxoacyl-[acyl-carrier-protein] synthase activity"/>
    <property type="evidence" value="ECO:0007669"/>
    <property type="project" value="InterPro"/>
</dbReference>
<dbReference type="PROSITE" id="PS00606">
    <property type="entry name" value="KS3_1"/>
    <property type="match status" value="1"/>
</dbReference>
<dbReference type="Proteomes" id="UP000016931">
    <property type="component" value="Unassembled WGS sequence"/>
</dbReference>
<comment type="caution">
    <text evidence="6">Lacks conserved residue(s) required for the propagation of feature annotation.</text>
</comment>
<dbReference type="GO" id="GO:0006633">
    <property type="term" value="P:fatty acid biosynthetic process"/>
    <property type="evidence" value="ECO:0007669"/>
    <property type="project" value="InterPro"/>
</dbReference>
<dbReference type="InterPro" id="IPR014043">
    <property type="entry name" value="Acyl_transferase_dom"/>
</dbReference>
<feature type="domain" description="Carrier" evidence="7">
    <location>
        <begin position="1748"/>
        <end position="1822"/>
    </location>
</feature>
<dbReference type="GO" id="GO:0031177">
    <property type="term" value="F:phosphopantetheine binding"/>
    <property type="evidence" value="ECO:0007669"/>
    <property type="project" value="InterPro"/>
</dbReference>
<evidence type="ECO:0000259" key="7">
    <source>
        <dbReference type="PROSITE" id="PS50075"/>
    </source>
</evidence>
<evidence type="ECO:0000313" key="11">
    <source>
        <dbReference type="Proteomes" id="UP000016931"/>
    </source>
</evidence>
<dbReference type="PANTHER" id="PTHR43775">
    <property type="entry name" value="FATTY ACID SYNTHASE"/>
    <property type="match status" value="1"/>
</dbReference>
<dbReference type="GeneID" id="27907313"/>
<dbReference type="Pfam" id="PF00550">
    <property type="entry name" value="PP-binding"/>
    <property type="match status" value="2"/>
</dbReference>
<protein>
    <submittedName>
        <fullName evidence="10">Ketoacyl-synt-domain-containing protein</fullName>
    </submittedName>
</protein>
<feature type="region of interest" description="N-terminal hotdog fold" evidence="6">
    <location>
        <begin position="1257"/>
        <end position="1385"/>
    </location>
</feature>
<dbReference type="SMART" id="SM00827">
    <property type="entry name" value="PKS_AT"/>
    <property type="match status" value="1"/>
</dbReference>
<feature type="domain" description="PKS/mFAS DH" evidence="9">
    <location>
        <begin position="1257"/>
        <end position="1566"/>
    </location>
</feature>
<dbReference type="HOGENOM" id="CLU_000022_6_3_1"/>
<evidence type="ECO:0000256" key="1">
    <source>
        <dbReference type="ARBA" id="ARBA00022450"/>
    </source>
</evidence>
<dbReference type="PROSITE" id="PS52019">
    <property type="entry name" value="PKS_MFAS_DH"/>
    <property type="match status" value="1"/>
</dbReference>
<keyword evidence="1" id="KW-0596">Phosphopantetheine</keyword>
<dbReference type="SUPFAM" id="SSF52151">
    <property type="entry name" value="FabD/lysophospholipase-like"/>
    <property type="match status" value="1"/>
</dbReference>
<dbReference type="InterPro" id="IPR009081">
    <property type="entry name" value="PP-bd_ACP"/>
</dbReference>
<dbReference type="PANTHER" id="PTHR43775:SF21">
    <property type="entry name" value="NON-REDUCING POLYKETIDE SYNTHASE AUSA-RELATED"/>
    <property type="match status" value="1"/>
</dbReference>
<dbReference type="InterPro" id="IPR016039">
    <property type="entry name" value="Thiolase-like"/>
</dbReference>
<feature type="domain" description="Ketosynthase family 3 (KS3)" evidence="8">
    <location>
        <begin position="357"/>
        <end position="773"/>
    </location>
</feature>